<evidence type="ECO:0000313" key="4">
    <source>
        <dbReference type="Proteomes" id="UP000008068"/>
    </source>
</evidence>
<sequence>MLFDKNATSDPFQITFEQIENANLLGVTDGEMNEIELTEDDKMETEAFGELFSDEMMEELKEEMEKGEAVLEDGEKTPIASQASEPESDTETITEEEMKMEDQAFNRLFSNDYLDKLDKKREEQRARAAARAEAKRLLDEKQHQELLDYVDDLLPNAPVPKNVTMIGREWPTPEQIRNAWPCKLPELCIHVPYRGYNKYRRVQPKFLINMCCKQANGEQHKCC</sequence>
<proteinExistence type="predicted"/>
<dbReference type="eggNOG" id="ENOG502TKDM">
    <property type="taxonomic scope" value="Eukaryota"/>
</dbReference>
<reference evidence="4" key="1">
    <citation type="submission" date="2011-07" db="EMBL/GenBank/DDBJ databases">
        <authorList>
            <consortium name="Caenorhabditis brenneri Sequencing and Analysis Consortium"/>
            <person name="Wilson R.K."/>
        </authorList>
    </citation>
    <scope>NUCLEOTIDE SEQUENCE [LARGE SCALE GENOMIC DNA]</scope>
    <source>
        <strain evidence="4">PB2801</strain>
    </source>
</reference>
<feature type="coiled-coil region" evidence="1">
    <location>
        <begin position="120"/>
        <end position="147"/>
    </location>
</feature>
<evidence type="ECO:0000313" key="3">
    <source>
        <dbReference type="EMBL" id="EGT59661.1"/>
    </source>
</evidence>
<dbReference type="Proteomes" id="UP000008068">
    <property type="component" value="Unassembled WGS sequence"/>
</dbReference>
<dbReference type="AlphaFoldDB" id="G0NFW5"/>
<protein>
    <submittedName>
        <fullName evidence="3">Uncharacterized protein</fullName>
    </submittedName>
</protein>
<dbReference type="HOGENOM" id="CLU_1241086_0_0_1"/>
<dbReference type="InParanoid" id="G0NFW5"/>
<evidence type="ECO:0000256" key="1">
    <source>
        <dbReference type="SAM" id="Coils"/>
    </source>
</evidence>
<name>G0NFW5_CAEBE</name>
<feature type="region of interest" description="Disordered" evidence="2">
    <location>
        <begin position="61"/>
        <end position="91"/>
    </location>
</feature>
<gene>
    <name evidence="3" type="ORF">CAEBREN_05648</name>
</gene>
<evidence type="ECO:0000256" key="2">
    <source>
        <dbReference type="SAM" id="MobiDB-lite"/>
    </source>
</evidence>
<keyword evidence="4" id="KW-1185">Reference proteome</keyword>
<feature type="compositionally biased region" description="Basic and acidic residues" evidence="2">
    <location>
        <begin position="63"/>
        <end position="76"/>
    </location>
</feature>
<organism evidence="4">
    <name type="scientific">Caenorhabditis brenneri</name>
    <name type="common">Nematode worm</name>
    <dbReference type="NCBI Taxonomy" id="135651"/>
    <lineage>
        <taxon>Eukaryota</taxon>
        <taxon>Metazoa</taxon>
        <taxon>Ecdysozoa</taxon>
        <taxon>Nematoda</taxon>
        <taxon>Chromadorea</taxon>
        <taxon>Rhabditida</taxon>
        <taxon>Rhabditina</taxon>
        <taxon>Rhabditomorpha</taxon>
        <taxon>Rhabditoidea</taxon>
        <taxon>Rhabditidae</taxon>
        <taxon>Peloderinae</taxon>
        <taxon>Caenorhabditis</taxon>
    </lineage>
</organism>
<accession>G0NFW5</accession>
<dbReference type="EMBL" id="GL379877">
    <property type="protein sequence ID" value="EGT59661.1"/>
    <property type="molecule type" value="Genomic_DNA"/>
</dbReference>
<keyword evidence="1" id="KW-0175">Coiled coil</keyword>